<evidence type="ECO:0000313" key="12">
    <source>
        <dbReference type="Proteomes" id="UP000502298"/>
    </source>
</evidence>
<dbReference type="GO" id="GO:0016787">
    <property type="term" value="F:hydrolase activity"/>
    <property type="evidence" value="ECO:0007669"/>
    <property type="project" value="UniProtKB-KW"/>
</dbReference>
<dbReference type="HAMAP" id="MF_01470">
    <property type="entry name" value="Cas1"/>
    <property type="match status" value="1"/>
</dbReference>
<gene>
    <name evidence="10 11" type="primary">cas1</name>
    <name evidence="11" type="ORF">HC352_08685</name>
</gene>
<dbReference type="AlphaFoldDB" id="A0A6H2ENB8"/>
<dbReference type="EC" id="3.1.-.-" evidence="10"/>
<comment type="subunit">
    <text evidence="9 10">Homodimer, forms a heterotetramer with a Cas2 homodimer.</text>
</comment>
<dbReference type="PANTHER" id="PTHR34353:SF2">
    <property type="entry name" value="CRISPR-ASSOCIATED ENDONUCLEASE CAS1 1"/>
    <property type="match status" value="1"/>
</dbReference>
<evidence type="ECO:0000256" key="4">
    <source>
        <dbReference type="ARBA" id="ARBA00022801"/>
    </source>
</evidence>
<proteinExistence type="inferred from homology"/>
<keyword evidence="2 10" id="KW-0479">Metal-binding</keyword>
<dbReference type="NCBIfam" id="TIGR00287">
    <property type="entry name" value="cas1"/>
    <property type="match status" value="1"/>
</dbReference>
<comment type="cofactor">
    <cofactor evidence="10">
        <name>Mg(2+)</name>
        <dbReference type="ChEBI" id="CHEBI:18420"/>
    </cofactor>
    <cofactor evidence="10">
        <name>Mn(2+)</name>
        <dbReference type="ChEBI" id="CHEBI:29035"/>
    </cofactor>
</comment>
<dbReference type="EMBL" id="CP050804">
    <property type="protein sequence ID" value="QJC22567.1"/>
    <property type="molecule type" value="Genomic_DNA"/>
</dbReference>
<dbReference type="InterPro" id="IPR050646">
    <property type="entry name" value="Cas1"/>
</dbReference>
<comment type="function">
    <text evidence="10">CRISPR (clustered regularly interspaced short palindromic repeat), is an adaptive immune system that provides protection against mobile genetic elements (viruses, transposable elements and conjugative plasmids). CRISPR clusters contain spacers, sequences complementary to antecedent mobile elements, and target invading nucleic acids. CRISPR clusters are transcribed and processed into CRISPR RNA (crRNA). Acts as a dsDNA endonuclease. Involved in the integration of spacer DNA into the CRISPR cassette.</text>
</comment>
<dbReference type="Pfam" id="PF01867">
    <property type="entry name" value="Cas_Cas1"/>
    <property type="match status" value="1"/>
</dbReference>
<keyword evidence="7 10" id="KW-0238">DNA-binding</keyword>
<evidence type="ECO:0000256" key="5">
    <source>
        <dbReference type="ARBA" id="ARBA00022842"/>
    </source>
</evidence>
<evidence type="ECO:0000256" key="2">
    <source>
        <dbReference type="ARBA" id="ARBA00022723"/>
    </source>
</evidence>
<dbReference type="GO" id="GO:0046872">
    <property type="term" value="F:metal ion binding"/>
    <property type="evidence" value="ECO:0007669"/>
    <property type="project" value="UniProtKB-UniRule"/>
</dbReference>
<dbReference type="InterPro" id="IPR042211">
    <property type="entry name" value="CRISPR-assoc_Cas1_N"/>
</dbReference>
<feature type="binding site" evidence="10">
    <location>
        <position position="230"/>
    </location>
    <ligand>
        <name>Mn(2+)</name>
        <dbReference type="ChEBI" id="CHEBI:29035"/>
    </ligand>
</feature>
<dbReference type="Gene3D" id="3.100.10.20">
    <property type="entry name" value="CRISPR-associated endonuclease Cas1, N-terminal domain"/>
    <property type="match status" value="1"/>
</dbReference>
<evidence type="ECO:0000256" key="10">
    <source>
        <dbReference type="HAMAP-Rule" id="MF_01470"/>
    </source>
</evidence>
<keyword evidence="1 10" id="KW-0540">Nuclease</keyword>
<feature type="binding site" evidence="10">
    <location>
        <position position="153"/>
    </location>
    <ligand>
        <name>Mn(2+)</name>
        <dbReference type="ChEBI" id="CHEBI:29035"/>
    </ligand>
</feature>
<evidence type="ECO:0000256" key="9">
    <source>
        <dbReference type="ARBA" id="ARBA00038592"/>
    </source>
</evidence>
<name>A0A6H2ENB8_9ACTO</name>
<evidence type="ECO:0000256" key="7">
    <source>
        <dbReference type="ARBA" id="ARBA00023125"/>
    </source>
</evidence>
<evidence type="ECO:0000256" key="1">
    <source>
        <dbReference type="ARBA" id="ARBA00022722"/>
    </source>
</evidence>
<dbReference type="GO" id="GO:0051607">
    <property type="term" value="P:defense response to virus"/>
    <property type="evidence" value="ECO:0007669"/>
    <property type="project" value="UniProtKB-UniRule"/>
</dbReference>
<dbReference type="InterPro" id="IPR002729">
    <property type="entry name" value="CRISPR-assoc_Cas1"/>
</dbReference>
<evidence type="ECO:0000256" key="8">
    <source>
        <dbReference type="ARBA" id="ARBA00023211"/>
    </source>
</evidence>
<dbReference type="Gene3D" id="1.20.120.920">
    <property type="entry name" value="CRISPR-associated endonuclease Cas1, C-terminal domain"/>
    <property type="match status" value="1"/>
</dbReference>
<sequence>MAGLTTERWRSLDFSQFRGSISAVRGALSVKNDELDLTVPTADVSVVLIGVGTKLSAGAMHRLLEDDVAVIFCDWKGVPYGGSFGWSDHSRVGARHRAQASLSEPKRKSTWARIVKAKILGQAAVLDYCSRPGGSLLRNLSKNVRSGDTSNVEGQAARSYWQYLWGDEGFKRQPGIRDQVLPSNSMLDYGYTILRGHAIRAVFSAGLSPTIGLFHHGRSNYFALADDIIEPFRPAIDACIASEFSGESIESPDIRRAIVEVAHSTFGQTGNSIPTEMTALAQRLGQLIEGDPQKLLVNVWSPIMTLGITDE</sequence>
<keyword evidence="8 10" id="KW-0464">Manganese</keyword>
<keyword evidence="4 10" id="KW-0378">Hydrolase</keyword>
<protein>
    <recommendedName>
        <fullName evidence="10">CRISPR-associated endonuclease Cas1</fullName>
        <ecNumber evidence="10">3.1.-.-</ecNumber>
    </recommendedName>
</protein>
<dbReference type="GO" id="GO:0003677">
    <property type="term" value="F:DNA binding"/>
    <property type="evidence" value="ECO:0007669"/>
    <property type="project" value="UniProtKB-KW"/>
</dbReference>
<dbReference type="InterPro" id="IPR019855">
    <property type="entry name" value="CRISPR-assoc_Cas1_NMENI"/>
</dbReference>
<comment type="similarity">
    <text evidence="10">Belongs to the CRISPR-associated endonuclease Cas1 family.</text>
</comment>
<evidence type="ECO:0000256" key="6">
    <source>
        <dbReference type="ARBA" id="ARBA00023118"/>
    </source>
</evidence>
<keyword evidence="5 10" id="KW-0460">Magnesium</keyword>
<dbReference type="NCBIfam" id="TIGR03639">
    <property type="entry name" value="cas1_NMENI"/>
    <property type="match status" value="1"/>
</dbReference>
<keyword evidence="3 10" id="KW-0255">Endonuclease</keyword>
<evidence type="ECO:0000313" key="11">
    <source>
        <dbReference type="EMBL" id="QJC22567.1"/>
    </source>
</evidence>
<keyword evidence="12" id="KW-1185">Reference proteome</keyword>
<dbReference type="GO" id="GO:0004520">
    <property type="term" value="F:DNA endonuclease activity"/>
    <property type="evidence" value="ECO:0007669"/>
    <property type="project" value="InterPro"/>
</dbReference>
<dbReference type="KEGG" id="arca:HC352_08685"/>
<reference evidence="11 12" key="1">
    <citation type="submission" date="2020-03" db="EMBL/GenBank/DDBJ databases">
        <title>Complete genome of Arcanobacterium buesumensis sp. nov. strain 2701.</title>
        <authorList>
            <person name="Borowiak M."/>
            <person name="Alssahen M."/>
            <person name="Laemmler C."/>
            <person name="Malorny B."/>
            <person name="Hassan A."/>
            <person name="Prenger-Berninghoff E."/>
            <person name="Ploetz M."/>
            <person name="Abdulmawjood A."/>
        </authorList>
    </citation>
    <scope>NUCLEOTIDE SEQUENCE [LARGE SCALE GENOMIC DNA]</scope>
    <source>
        <strain evidence="11 12">2701</strain>
    </source>
</reference>
<organism evidence="11 12">
    <name type="scientific">Arcanobacterium buesumense</name>
    <dbReference type="NCBI Taxonomy" id="2722751"/>
    <lineage>
        <taxon>Bacteria</taxon>
        <taxon>Bacillati</taxon>
        <taxon>Actinomycetota</taxon>
        <taxon>Actinomycetes</taxon>
        <taxon>Actinomycetales</taxon>
        <taxon>Actinomycetaceae</taxon>
        <taxon>Arcanobacterium</taxon>
    </lineage>
</organism>
<dbReference type="InterPro" id="IPR042206">
    <property type="entry name" value="CRISPR-assoc_Cas1_C"/>
</dbReference>
<dbReference type="GO" id="GO:0043571">
    <property type="term" value="P:maintenance of CRISPR repeat elements"/>
    <property type="evidence" value="ECO:0007669"/>
    <property type="project" value="UniProtKB-UniRule"/>
</dbReference>
<evidence type="ECO:0000256" key="3">
    <source>
        <dbReference type="ARBA" id="ARBA00022759"/>
    </source>
</evidence>
<accession>A0A6H2ENB8</accession>
<feature type="binding site" evidence="10">
    <location>
        <position position="215"/>
    </location>
    <ligand>
        <name>Mn(2+)</name>
        <dbReference type="ChEBI" id="CHEBI:29035"/>
    </ligand>
</feature>
<dbReference type="PANTHER" id="PTHR34353">
    <property type="entry name" value="CRISPR-ASSOCIATED ENDONUCLEASE CAS1 1"/>
    <property type="match status" value="1"/>
</dbReference>
<dbReference type="Proteomes" id="UP000502298">
    <property type="component" value="Chromosome"/>
</dbReference>
<keyword evidence="6 10" id="KW-0051">Antiviral defense</keyword>